<dbReference type="AlphaFoldDB" id="A0A0D6JWM7"/>
<feature type="compositionally biased region" description="Low complexity" evidence="1">
    <location>
        <begin position="31"/>
        <end position="62"/>
    </location>
</feature>
<accession>A0A0D6JWM7</accession>
<name>A0A0D6JWM7_9EURY</name>
<feature type="compositionally biased region" description="Acidic residues" evidence="1">
    <location>
        <begin position="63"/>
        <end position="76"/>
    </location>
</feature>
<feature type="region of interest" description="Disordered" evidence="1">
    <location>
        <begin position="28"/>
        <end position="100"/>
    </location>
</feature>
<dbReference type="OrthoDB" id="206507at2157"/>
<evidence type="ECO:0000313" key="2">
    <source>
        <dbReference type="EMBL" id="CQR53130.1"/>
    </source>
</evidence>
<organism evidence="2 3">
    <name type="scientific">Haloferax massiliensis</name>
    <dbReference type="NCBI Taxonomy" id="1476858"/>
    <lineage>
        <taxon>Archaea</taxon>
        <taxon>Methanobacteriati</taxon>
        <taxon>Methanobacteriota</taxon>
        <taxon>Stenosarchaea group</taxon>
        <taxon>Halobacteria</taxon>
        <taxon>Halobacteriales</taxon>
        <taxon>Haloferacaceae</taxon>
        <taxon>Haloferax</taxon>
    </lineage>
</organism>
<reference evidence="3" key="1">
    <citation type="submission" date="2015-03" db="EMBL/GenBank/DDBJ databases">
        <authorList>
            <person name="Urmite Genomes"/>
        </authorList>
    </citation>
    <scope>NUCLEOTIDE SEQUENCE [LARGE SCALE GENOMIC DNA]</scope>
    <source>
        <strain evidence="3">Arc-Hr</strain>
    </source>
</reference>
<keyword evidence="3" id="KW-1185">Reference proteome</keyword>
<sequence length="254" mass="26740">MSLTRRTFLGSTALLSFGLLAGCVGDGGSDDGTTTDGETTTDDGTTTDGETTTDDGTTTDGETTTDEPTDTTDDLPDGNGTDDGTGGTRPSGGPGISLVGVDDAPDVPVEHDVEITEDLATDEHPPQVRITLTNTGDETVEVGEGRTVFFQYVSDTTNDLIFLPADGEYPAEAGCWRLEDHIAVTDEYRVLSLEPGESRSELVDLYGVAQSEKEEASCLPVGEFRFEADFATGGLSGSDDERQEATWGFSLALE</sequence>
<gene>
    <name evidence="2" type="ORF">BN996_03474</name>
</gene>
<dbReference type="EMBL" id="CSTE01000005">
    <property type="protein sequence ID" value="CQR53130.1"/>
    <property type="molecule type" value="Genomic_DNA"/>
</dbReference>
<dbReference type="PROSITE" id="PS51257">
    <property type="entry name" value="PROKAR_LIPOPROTEIN"/>
    <property type="match status" value="1"/>
</dbReference>
<feature type="compositionally biased region" description="Gly residues" evidence="1">
    <location>
        <begin position="81"/>
        <end position="95"/>
    </location>
</feature>
<evidence type="ECO:0000256" key="1">
    <source>
        <dbReference type="SAM" id="MobiDB-lite"/>
    </source>
</evidence>
<evidence type="ECO:0000313" key="3">
    <source>
        <dbReference type="Proteomes" id="UP000198902"/>
    </source>
</evidence>
<protein>
    <submittedName>
        <fullName evidence="2">Uncharacterized protein</fullName>
    </submittedName>
</protein>
<dbReference type="Proteomes" id="UP000198902">
    <property type="component" value="Unassembled WGS sequence"/>
</dbReference>
<proteinExistence type="predicted"/>
<dbReference type="RefSeq" id="WP_089781094.1">
    <property type="nucleotide sequence ID" value="NZ_CABLRR010000005.1"/>
</dbReference>